<dbReference type="KEGG" id="cme:CYME_CMJ238C"/>
<dbReference type="SUPFAM" id="SSF143800">
    <property type="entry name" value="L28p-like"/>
    <property type="match status" value="1"/>
</dbReference>
<accession>M1V867</accession>
<evidence type="ECO:0000313" key="6">
    <source>
        <dbReference type="Proteomes" id="UP000007014"/>
    </source>
</evidence>
<sequence length="116" mass="13698">MTKPSAALTMLRRFRGLYQGRHIRFGNQISHAENKTRRAWRPNVHRKEFYSRVLQEPLRFTVTTRALRTIEKVGGIDEYLILTHERDMLGPDLVRLRARIVERVRELRLSENAAST</sequence>
<dbReference type="EMBL" id="AP006492">
    <property type="protein sequence ID" value="BAM80349.1"/>
    <property type="molecule type" value="Genomic_DNA"/>
</dbReference>
<dbReference type="eggNOG" id="KOG3278">
    <property type="taxonomic scope" value="Eukaryota"/>
</dbReference>
<proteinExistence type="inferred from homology"/>
<gene>
    <name evidence="5" type="ORF">CYME_CMJ238C</name>
</gene>
<protein>
    <recommendedName>
        <fullName evidence="4">Large ribosomal subunit protein bL28m</fullName>
    </recommendedName>
</protein>
<dbReference type="FunFam" id="2.30.170.40:FF:000003">
    <property type="entry name" value="54S ribosomal protein L24"/>
    <property type="match status" value="1"/>
</dbReference>
<dbReference type="GeneID" id="16993984"/>
<reference evidence="5 6" key="2">
    <citation type="journal article" date="2007" name="BMC Biol.">
        <title>A 100%-complete sequence reveals unusually simple genomic features in the hot-spring red alga Cyanidioschyzon merolae.</title>
        <authorList>
            <person name="Nozaki H."/>
            <person name="Takano H."/>
            <person name="Misumi O."/>
            <person name="Terasawa K."/>
            <person name="Matsuzaki M."/>
            <person name="Maruyama S."/>
            <person name="Nishida K."/>
            <person name="Yagisawa F."/>
            <person name="Yoshida Y."/>
            <person name="Fujiwara T."/>
            <person name="Takio S."/>
            <person name="Tamura K."/>
            <person name="Chung S.J."/>
            <person name="Nakamura S."/>
            <person name="Kuroiwa H."/>
            <person name="Tanaka K."/>
            <person name="Sato N."/>
            <person name="Kuroiwa T."/>
        </authorList>
    </citation>
    <scope>NUCLEOTIDE SEQUENCE [LARGE SCALE GENOMIC DNA]</scope>
    <source>
        <strain evidence="5 6">10D</strain>
    </source>
</reference>
<dbReference type="PANTHER" id="PTHR13528:SF2">
    <property type="entry name" value="LARGE RIBOSOMAL SUBUNIT PROTEIN BL28M"/>
    <property type="match status" value="1"/>
</dbReference>
<dbReference type="Proteomes" id="UP000007014">
    <property type="component" value="Chromosome 10"/>
</dbReference>
<evidence type="ECO:0000256" key="3">
    <source>
        <dbReference type="ARBA" id="ARBA00023274"/>
    </source>
</evidence>
<dbReference type="InterPro" id="IPR037147">
    <property type="entry name" value="Ribosomal_bL28_sf"/>
</dbReference>
<dbReference type="HAMAP" id="MF_00373">
    <property type="entry name" value="Ribosomal_bL28"/>
    <property type="match status" value="1"/>
</dbReference>
<evidence type="ECO:0000313" key="5">
    <source>
        <dbReference type="EMBL" id="BAM80349.1"/>
    </source>
</evidence>
<dbReference type="InterPro" id="IPR034704">
    <property type="entry name" value="Ribosomal_bL28/bL31-like_sf"/>
</dbReference>
<evidence type="ECO:0000256" key="4">
    <source>
        <dbReference type="ARBA" id="ARBA00035269"/>
    </source>
</evidence>
<evidence type="ECO:0000256" key="1">
    <source>
        <dbReference type="ARBA" id="ARBA00008760"/>
    </source>
</evidence>
<dbReference type="Gene3D" id="2.30.170.40">
    <property type="entry name" value="Ribosomal protein L28/L24"/>
    <property type="match status" value="1"/>
</dbReference>
<comment type="similarity">
    <text evidence="1">Belongs to the bacterial ribosomal protein bL28 family.</text>
</comment>
<keyword evidence="6" id="KW-1185">Reference proteome</keyword>
<dbReference type="RefSeq" id="XP_005534956.1">
    <property type="nucleotide sequence ID" value="XM_005534899.1"/>
</dbReference>
<dbReference type="GO" id="GO:0005762">
    <property type="term" value="C:mitochondrial large ribosomal subunit"/>
    <property type="evidence" value="ECO:0007669"/>
    <property type="project" value="TreeGrafter"/>
</dbReference>
<dbReference type="STRING" id="280699.M1V867"/>
<dbReference type="Gramene" id="CMJ238CT">
    <property type="protein sequence ID" value="CMJ238CT"/>
    <property type="gene ID" value="CMJ238C"/>
</dbReference>
<reference evidence="5 6" key="1">
    <citation type="journal article" date="2004" name="Nature">
        <title>Genome sequence of the ultrasmall unicellular red alga Cyanidioschyzon merolae 10D.</title>
        <authorList>
            <person name="Matsuzaki M."/>
            <person name="Misumi O."/>
            <person name="Shin-i T."/>
            <person name="Maruyama S."/>
            <person name="Takahara M."/>
            <person name="Miyagishima S."/>
            <person name="Mori T."/>
            <person name="Nishida K."/>
            <person name="Yagisawa F."/>
            <person name="Nishida K."/>
            <person name="Yoshida Y."/>
            <person name="Nishimura Y."/>
            <person name="Nakao S."/>
            <person name="Kobayashi T."/>
            <person name="Momoyama Y."/>
            <person name="Higashiyama T."/>
            <person name="Minoda A."/>
            <person name="Sano M."/>
            <person name="Nomoto H."/>
            <person name="Oishi K."/>
            <person name="Hayashi H."/>
            <person name="Ohta F."/>
            <person name="Nishizaka S."/>
            <person name="Haga S."/>
            <person name="Miura S."/>
            <person name="Morishita T."/>
            <person name="Kabeya Y."/>
            <person name="Terasawa K."/>
            <person name="Suzuki Y."/>
            <person name="Ishii Y."/>
            <person name="Asakawa S."/>
            <person name="Takano H."/>
            <person name="Ohta N."/>
            <person name="Kuroiwa H."/>
            <person name="Tanaka K."/>
            <person name="Shimizu N."/>
            <person name="Sugano S."/>
            <person name="Sato N."/>
            <person name="Nozaki H."/>
            <person name="Ogasawara N."/>
            <person name="Kohara Y."/>
            <person name="Kuroiwa T."/>
        </authorList>
    </citation>
    <scope>NUCLEOTIDE SEQUENCE [LARGE SCALE GENOMIC DNA]</scope>
    <source>
        <strain evidence="5 6">10D</strain>
    </source>
</reference>
<evidence type="ECO:0000256" key="2">
    <source>
        <dbReference type="ARBA" id="ARBA00022980"/>
    </source>
</evidence>
<dbReference type="GO" id="GO:0003735">
    <property type="term" value="F:structural constituent of ribosome"/>
    <property type="evidence" value="ECO:0007669"/>
    <property type="project" value="InterPro"/>
</dbReference>
<keyword evidence="3" id="KW-0687">Ribonucleoprotein</keyword>
<organism evidence="5 6">
    <name type="scientific">Cyanidioschyzon merolae (strain NIES-3377 / 10D)</name>
    <name type="common">Unicellular red alga</name>
    <dbReference type="NCBI Taxonomy" id="280699"/>
    <lineage>
        <taxon>Eukaryota</taxon>
        <taxon>Rhodophyta</taxon>
        <taxon>Bangiophyceae</taxon>
        <taxon>Cyanidiales</taxon>
        <taxon>Cyanidiaceae</taxon>
        <taxon>Cyanidioschyzon</taxon>
    </lineage>
</organism>
<dbReference type="Pfam" id="PF00830">
    <property type="entry name" value="Ribosomal_L28"/>
    <property type="match status" value="1"/>
</dbReference>
<keyword evidence="2 5" id="KW-0689">Ribosomal protein</keyword>
<dbReference type="OMA" id="KVNHQWK"/>
<dbReference type="PANTHER" id="PTHR13528">
    <property type="entry name" value="39S RIBOSOMAL PROTEIN L28, MITOCHONDRIAL"/>
    <property type="match status" value="1"/>
</dbReference>
<dbReference type="AlphaFoldDB" id="M1V867"/>
<dbReference type="OrthoDB" id="361870at2759"/>
<dbReference type="InterPro" id="IPR026569">
    <property type="entry name" value="Ribosomal_bL28"/>
</dbReference>
<dbReference type="HOGENOM" id="CLU_064548_4_1_1"/>
<name>M1V867_CYAM1</name>